<dbReference type="Pfam" id="PF00069">
    <property type="entry name" value="Pkinase"/>
    <property type="match status" value="1"/>
</dbReference>
<dbReference type="Pfam" id="PF14388">
    <property type="entry name" value="DUF4419"/>
    <property type="match status" value="1"/>
</dbReference>
<dbReference type="PROSITE" id="PS50011">
    <property type="entry name" value="PROTEIN_KINASE_DOM"/>
    <property type="match status" value="1"/>
</dbReference>
<proteinExistence type="predicted"/>
<feature type="binding site" evidence="3">
    <location>
        <position position="68"/>
    </location>
    <ligand>
        <name>ATP</name>
        <dbReference type="ChEBI" id="CHEBI:30616"/>
    </ligand>
</feature>
<dbReference type="SMART" id="SM00220">
    <property type="entry name" value="S_TKc"/>
    <property type="match status" value="1"/>
</dbReference>
<dbReference type="InterPro" id="IPR011009">
    <property type="entry name" value="Kinase-like_dom_sf"/>
</dbReference>
<dbReference type="EMBL" id="JAZGSY010000330">
    <property type="protein sequence ID" value="KAL1837097.1"/>
    <property type="molecule type" value="Genomic_DNA"/>
</dbReference>
<evidence type="ECO:0000259" key="4">
    <source>
        <dbReference type="PROSITE" id="PS50011"/>
    </source>
</evidence>
<dbReference type="Proteomes" id="UP001583172">
    <property type="component" value="Unassembled WGS sequence"/>
</dbReference>
<dbReference type="Gene3D" id="1.10.510.10">
    <property type="entry name" value="Transferase(Phosphotransferase) domain 1"/>
    <property type="match status" value="2"/>
</dbReference>
<reference evidence="5 6" key="1">
    <citation type="journal article" date="2024" name="Commun. Biol.">
        <title>Comparative genomic analysis of thermophilic fungi reveals convergent evolutionary adaptations and gene losses.</title>
        <authorList>
            <person name="Steindorff A.S."/>
            <person name="Aguilar-Pontes M.V."/>
            <person name="Robinson A.J."/>
            <person name="Andreopoulos B."/>
            <person name="LaButti K."/>
            <person name="Kuo A."/>
            <person name="Mondo S."/>
            <person name="Riley R."/>
            <person name="Otillar R."/>
            <person name="Haridas S."/>
            <person name="Lipzen A."/>
            <person name="Grimwood J."/>
            <person name="Schmutz J."/>
            <person name="Clum A."/>
            <person name="Reid I.D."/>
            <person name="Moisan M.C."/>
            <person name="Butler G."/>
            <person name="Nguyen T.T.M."/>
            <person name="Dewar K."/>
            <person name="Conant G."/>
            <person name="Drula E."/>
            <person name="Henrissat B."/>
            <person name="Hansel C."/>
            <person name="Singer S."/>
            <person name="Hutchinson M.I."/>
            <person name="de Vries R.P."/>
            <person name="Natvig D.O."/>
            <person name="Powell A.J."/>
            <person name="Tsang A."/>
            <person name="Grigoriev I.V."/>
        </authorList>
    </citation>
    <scope>NUCLEOTIDE SEQUENCE [LARGE SCALE GENOMIC DNA]</scope>
    <source>
        <strain evidence="5 6">CBS 620.91</strain>
    </source>
</reference>
<protein>
    <recommendedName>
        <fullName evidence="4">Protein kinase domain-containing protein</fullName>
    </recommendedName>
</protein>
<evidence type="ECO:0000256" key="1">
    <source>
        <dbReference type="ARBA" id="ARBA00022741"/>
    </source>
</evidence>
<gene>
    <name evidence="5" type="ORF">VTJ49DRAFT_4294</name>
</gene>
<dbReference type="PROSITE" id="PS00107">
    <property type="entry name" value="PROTEIN_KINASE_ATP"/>
    <property type="match status" value="1"/>
</dbReference>
<dbReference type="PROSITE" id="PS00108">
    <property type="entry name" value="PROTEIN_KINASE_ST"/>
    <property type="match status" value="1"/>
</dbReference>
<comment type="caution">
    <text evidence="5">The sequence shown here is derived from an EMBL/GenBank/DDBJ whole genome shotgun (WGS) entry which is preliminary data.</text>
</comment>
<keyword evidence="6" id="KW-1185">Reference proteome</keyword>
<dbReference type="InterPro" id="IPR008271">
    <property type="entry name" value="Ser/Thr_kinase_AS"/>
</dbReference>
<evidence type="ECO:0000256" key="2">
    <source>
        <dbReference type="ARBA" id="ARBA00022840"/>
    </source>
</evidence>
<dbReference type="InterPro" id="IPR025533">
    <property type="entry name" value="DUF4419"/>
</dbReference>
<dbReference type="InterPro" id="IPR017441">
    <property type="entry name" value="Protein_kinase_ATP_BS"/>
</dbReference>
<keyword evidence="2 3" id="KW-0067">ATP-binding</keyword>
<evidence type="ECO:0000313" key="5">
    <source>
        <dbReference type="EMBL" id="KAL1837097.1"/>
    </source>
</evidence>
<dbReference type="PANTHER" id="PTHR31252">
    <property type="entry name" value="DUF4419 DOMAIN-CONTAINING PROTEIN"/>
    <property type="match status" value="1"/>
</dbReference>
<sequence length="821" mass="92210">MPHAFQDFKMVSELSGTKMPPQRQNLLRVIDDEDEENYERADTRLGSGSFGTVTTATRIDDDRVVACKIEKFDPSYRRWDRGKPLTRQIKVWAQACQGANNVAQLLDAAYNPDTRTAYTYMELLSGGDIADLMIEVEEKTKRLLHPIVIYYLAHQVALGIQELHSRDVMHLDIKGENVLLTSRIEPEWNTALWEVTNPGHAPEHRMADLADLSAILFDDNERLAVLVDFGLSRVLATGNECWDPADATDPRGPTRLPDGGAMLWVQEYHAPELVASDHQSKAADIYSFGNLVYFMCSFHCTENHLDYKPLSDQYRALQSLVDRCTAASPANRPNIAAVVSELSAIMDDGLKKLEGCFEASLTSEQREKWERMKQGQVNGMTMLDGGFEASSQANMRLLRLVSLAAAATASVVIIPGDGDPKPYQGPPAVTSEDDFFRQSAPNEFYNNTAKLILTSLSATTLSEAAGIRPSGDSFIRGAIQAWGEHLHFVIRPDEVWFTILVQMNFYMISHAEEIRSLFVDHEGQAEIYVEDYTWYDVLIRFKDEIQKRVKTDWLLDWITPNFSTTTESDIMTANVLMMGLTKAYFKYIGKVVCGLPSVTLLGERSDWQRLLDKLAYLPEFGKEPAEYAARLRPILTRFVESFDRPDDPELRKFWNQIVSARPPRICGDPPVFLSGWITGFYYWNDNGGPFARTSSSDLVIDGVPYPVLDLEFAPVGYAKAPFLMLDHEGQAEFPAFVAAGTLGKQITEGPPEGYQEALKRVGEQGVEDVKQHATLKPMSAWMLYGPLEHNRTQTIYGVAEDLWGTMFSAKRYMTGDTCGLV</sequence>
<evidence type="ECO:0000256" key="3">
    <source>
        <dbReference type="PROSITE-ProRule" id="PRU10141"/>
    </source>
</evidence>
<dbReference type="SUPFAM" id="SSF56112">
    <property type="entry name" value="Protein kinase-like (PK-like)"/>
    <property type="match status" value="1"/>
</dbReference>
<feature type="domain" description="Protein kinase" evidence="4">
    <location>
        <begin position="39"/>
        <end position="346"/>
    </location>
</feature>
<accession>A0ABR3V5Q4</accession>
<dbReference type="PANTHER" id="PTHR31252:SF11">
    <property type="entry name" value="DUF4419 DOMAIN-CONTAINING PROTEIN"/>
    <property type="match status" value="1"/>
</dbReference>
<dbReference type="CDD" id="cd00180">
    <property type="entry name" value="PKc"/>
    <property type="match status" value="1"/>
</dbReference>
<organism evidence="5 6">
    <name type="scientific">Humicola insolens</name>
    <name type="common">Soft-rot fungus</name>
    <dbReference type="NCBI Taxonomy" id="85995"/>
    <lineage>
        <taxon>Eukaryota</taxon>
        <taxon>Fungi</taxon>
        <taxon>Dikarya</taxon>
        <taxon>Ascomycota</taxon>
        <taxon>Pezizomycotina</taxon>
        <taxon>Sordariomycetes</taxon>
        <taxon>Sordariomycetidae</taxon>
        <taxon>Sordariales</taxon>
        <taxon>Chaetomiaceae</taxon>
        <taxon>Mycothermus</taxon>
    </lineage>
</organism>
<dbReference type="InterPro" id="IPR000719">
    <property type="entry name" value="Prot_kinase_dom"/>
</dbReference>
<name>A0ABR3V5Q4_HUMIN</name>
<evidence type="ECO:0000313" key="6">
    <source>
        <dbReference type="Proteomes" id="UP001583172"/>
    </source>
</evidence>
<keyword evidence="1 3" id="KW-0547">Nucleotide-binding</keyword>